<evidence type="ECO:0000313" key="2">
    <source>
        <dbReference type="EMBL" id="KAK7065048.1"/>
    </source>
</evidence>
<keyword evidence="1" id="KW-0812">Transmembrane</keyword>
<protein>
    <submittedName>
        <fullName evidence="2">Uncharacterized protein</fullName>
    </submittedName>
</protein>
<dbReference type="Proteomes" id="UP001362999">
    <property type="component" value="Unassembled WGS sequence"/>
</dbReference>
<dbReference type="AlphaFoldDB" id="A0AAW0EL74"/>
<feature type="transmembrane region" description="Helical" evidence="1">
    <location>
        <begin position="182"/>
        <end position="202"/>
    </location>
</feature>
<gene>
    <name evidence="2" type="ORF">R3P38DRAFT_3250512</name>
</gene>
<evidence type="ECO:0000256" key="1">
    <source>
        <dbReference type="SAM" id="Phobius"/>
    </source>
</evidence>
<organism evidence="2 3">
    <name type="scientific">Favolaschia claudopus</name>
    <dbReference type="NCBI Taxonomy" id="2862362"/>
    <lineage>
        <taxon>Eukaryota</taxon>
        <taxon>Fungi</taxon>
        <taxon>Dikarya</taxon>
        <taxon>Basidiomycota</taxon>
        <taxon>Agaricomycotina</taxon>
        <taxon>Agaricomycetes</taxon>
        <taxon>Agaricomycetidae</taxon>
        <taxon>Agaricales</taxon>
        <taxon>Marasmiineae</taxon>
        <taxon>Mycenaceae</taxon>
        <taxon>Favolaschia</taxon>
    </lineage>
</organism>
<keyword evidence="3" id="KW-1185">Reference proteome</keyword>
<accession>A0AAW0EL74</accession>
<sequence>MTRMGQRRSGGMMRRSLRAFFSMSVSSERRTCQGTKWLFIVIPPIIRELHTHASAICTLTRVVRIDLSPPPFSPTTLATSRPQCHPRTTSSLSPPVAIALALILSSTPPALSRSASPALGVAVVSFRDPTFAVFITSALLRTTQTWLHLPTSPRRAPPPSPPSPYVYIPTLRIATVGLVKRLRALIIILLPSPTSFILFFFLCIPDTPLPPAFPHRRGGH</sequence>
<keyword evidence="1" id="KW-0472">Membrane</keyword>
<comment type="caution">
    <text evidence="2">The sequence shown here is derived from an EMBL/GenBank/DDBJ whole genome shotgun (WGS) entry which is preliminary data.</text>
</comment>
<reference evidence="2 3" key="1">
    <citation type="journal article" date="2024" name="J Genomics">
        <title>Draft genome sequencing and assembly of Favolaschia claudopus CIRM-BRFM 2984 isolated from oak limbs.</title>
        <authorList>
            <person name="Navarro D."/>
            <person name="Drula E."/>
            <person name="Chaduli D."/>
            <person name="Cazenave R."/>
            <person name="Ahrendt S."/>
            <person name="Wang J."/>
            <person name="Lipzen A."/>
            <person name="Daum C."/>
            <person name="Barry K."/>
            <person name="Grigoriev I.V."/>
            <person name="Favel A."/>
            <person name="Rosso M.N."/>
            <person name="Martin F."/>
        </authorList>
    </citation>
    <scope>NUCLEOTIDE SEQUENCE [LARGE SCALE GENOMIC DNA]</scope>
    <source>
        <strain evidence="2 3">CIRM-BRFM 2984</strain>
    </source>
</reference>
<proteinExistence type="predicted"/>
<name>A0AAW0EL74_9AGAR</name>
<keyword evidence="1" id="KW-1133">Transmembrane helix</keyword>
<dbReference type="EMBL" id="JAWWNJ010000001">
    <property type="protein sequence ID" value="KAK7065048.1"/>
    <property type="molecule type" value="Genomic_DNA"/>
</dbReference>
<evidence type="ECO:0000313" key="3">
    <source>
        <dbReference type="Proteomes" id="UP001362999"/>
    </source>
</evidence>